<dbReference type="Proteomes" id="UP000014155">
    <property type="component" value="Unassembled WGS sequence"/>
</dbReference>
<name>S0FHZ2_RUMCE</name>
<evidence type="ECO:0000313" key="2">
    <source>
        <dbReference type="Proteomes" id="UP000014155"/>
    </source>
</evidence>
<keyword evidence="2" id="KW-1185">Reference proteome</keyword>
<comment type="caution">
    <text evidence="1">The sequence shown here is derived from an EMBL/GenBank/DDBJ whole genome shotgun (WGS) entry which is preliminary data.</text>
</comment>
<proteinExistence type="predicted"/>
<reference evidence="1 2" key="1">
    <citation type="journal article" date="2013" name="Genome Announc.">
        <title>Draft Genome Sequence of the Cellulolytic, Mesophilic, Anaerobic Bacterium Clostridium termitidis Strain CT1112 (DSM 5398).</title>
        <authorList>
            <person name="Lal S."/>
            <person name="Ramachandran U."/>
            <person name="Zhang X."/>
            <person name="Munir R."/>
            <person name="Sparling R."/>
            <person name="Levin D.B."/>
        </authorList>
    </citation>
    <scope>NUCLEOTIDE SEQUENCE [LARGE SCALE GENOMIC DNA]</scope>
    <source>
        <strain evidence="1 2">CT1112</strain>
    </source>
</reference>
<protein>
    <recommendedName>
        <fullName evidence="3">Butirosin biosynthesis protein H N-terminal domain-containing protein</fullName>
    </recommendedName>
</protein>
<gene>
    <name evidence="1" type="ORF">CTER_2664</name>
</gene>
<evidence type="ECO:0000313" key="1">
    <source>
        <dbReference type="EMBL" id="EMS71440.1"/>
    </source>
</evidence>
<dbReference type="EMBL" id="AORV01000037">
    <property type="protein sequence ID" value="EMS71440.1"/>
    <property type="molecule type" value="Genomic_DNA"/>
</dbReference>
<organism evidence="1 2">
    <name type="scientific">Ruminiclostridium cellobioparum subsp. termitidis CT1112</name>
    <dbReference type="NCBI Taxonomy" id="1195236"/>
    <lineage>
        <taxon>Bacteria</taxon>
        <taxon>Bacillati</taxon>
        <taxon>Bacillota</taxon>
        <taxon>Clostridia</taxon>
        <taxon>Eubacteriales</taxon>
        <taxon>Oscillospiraceae</taxon>
        <taxon>Ruminiclostridium</taxon>
    </lineage>
</organism>
<accession>S0FHZ2</accession>
<feature type="non-terminal residue" evidence="1">
    <location>
        <position position="278"/>
    </location>
</feature>
<evidence type="ECO:0008006" key="3">
    <source>
        <dbReference type="Google" id="ProtNLM"/>
    </source>
</evidence>
<dbReference type="AlphaFoldDB" id="S0FHZ2"/>
<sequence length="278" mass="33074">MKMQNQTQICSVNILPVTPPLVTTYTHHAHFLSILSNYKCTYEWIMENYIQLYMYRDNYIPWGDFYFPATHEVRPFDTCKWISSQKIHRDLAVSKWGSIIDFIIEQINSNDYIHTMVNYYYVPLCDIYGKYHFCHDIFIHGYDMNKKILYVSDFFKGGKYSREEISFSDFSLAFSMYNCAGNDDYLFGKINLYKFNNEYTNKYRFSFSAVINSIKKYLLGDCLEYWSIYDYENNKNNTAFGIEVYSSIINYIKKTANSGTDIDIRPLYLVYDHKSIMA</sequence>